<accession>A0A183A0C9</accession>
<dbReference type="EMBL" id="UZAN01001334">
    <property type="protein sequence ID" value="VDP22376.1"/>
    <property type="molecule type" value="Genomic_DNA"/>
</dbReference>
<feature type="signal peptide" evidence="5">
    <location>
        <begin position="1"/>
        <end position="25"/>
    </location>
</feature>
<evidence type="ECO:0000256" key="5">
    <source>
        <dbReference type="SAM" id="SignalP"/>
    </source>
</evidence>
<dbReference type="InterPro" id="IPR032675">
    <property type="entry name" value="LRR_dom_sf"/>
</dbReference>
<keyword evidence="2 5" id="KW-0732">Signal</keyword>
<dbReference type="PROSITE" id="PS51257">
    <property type="entry name" value="PROKAR_LIPOPROTEIN"/>
    <property type="match status" value="1"/>
</dbReference>
<evidence type="ECO:0000313" key="8">
    <source>
        <dbReference type="Proteomes" id="UP000272942"/>
    </source>
</evidence>
<evidence type="ECO:0000259" key="6">
    <source>
        <dbReference type="SMART" id="SM00013"/>
    </source>
</evidence>
<reference evidence="7 8" key="2">
    <citation type="submission" date="2018-11" db="EMBL/GenBank/DDBJ databases">
        <authorList>
            <consortium name="Pathogen Informatics"/>
        </authorList>
    </citation>
    <scope>NUCLEOTIDE SEQUENCE [LARGE SCALE GENOMIC DNA]</scope>
    <source>
        <strain evidence="7 8">Egypt</strain>
    </source>
</reference>
<dbReference type="InterPro" id="IPR001611">
    <property type="entry name" value="Leu-rich_rpt"/>
</dbReference>
<dbReference type="PROSITE" id="PS51450">
    <property type="entry name" value="LRR"/>
    <property type="match status" value="2"/>
</dbReference>
<keyword evidence="8" id="KW-1185">Reference proteome</keyword>
<name>A0A183A0C9_9TREM</name>
<dbReference type="Pfam" id="PF13855">
    <property type="entry name" value="LRR_8"/>
    <property type="match status" value="1"/>
</dbReference>
<dbReference type="InterPro" id="IPR000372">
    <property type="entry name" value="LRRNT"/>
</dbReference>
<dbReference type="AlphaFoldDB" id="A0A183A0C9"/>
<gene>
    <name evidence="7" type="ORF">ECPE_LOCUS414</name>
</gene>
<evidence type="ECO:0000256" key="1">
    <source>
        <dbReference type="ARBA" id="ARBA00022614"/>
    </source>
</evidence>
<dbReference type="InterPro" id="IPR003591">
    <property type="entry name" value="Leu-rich_rpt_typical-subtyp"/>
</dbReference>
<evidence type="ECO:0000256" key="4">
    <source>
        <dbReference type="SAM" id="MobiDB-lite"/>
    </source>
</evidence>
<evidence type="ECO:0000256" key="3">
    <source>
        <dbReference type="ARBA" id="ARBA00022737"/>
    </source>
</evidence>
<keyword evidence="3" id="KW-0677">Repeat</keyword>
<dbReference type="SUPFAM" id="SSF52058">
    <property type="entry name" value="L domain-like"/>
    <property type="match status" value="1"/>
</dbReference>
<feature type="region of interest" description="Disordered" evidence="4">
    <location>
        <begin position="273"/>
        <end position="292"/>
    </location>
</feature>
<dbReference type="GO" id="GO:0005886">
    <property type="term" value="C:plasma membrane"/>
    <property type="evidence" value="ECO:0007669"/>
    <property type="project" value="TreeGrafter"/>
</dbReference>
<dbReference type="WBParaSite" id="ECPE_0000041401-mRNA-1">
    <property type="protein sequence ID" value="ECPE_0000041401-mRNA-1"/>
    <property type="gene ID" value="ECPE_0000041401"/>
</dbReference>
<reference evidence="9" key="1">
    <citation type="submission" date="2016-06" db="UniProtKB">
        <authorList>
            <consortium name="WormBaseParasite"/>
        </authorList>
    </citation>
    <scope>IDENTIFICATION</scope>
</reference>
<dbReference type="Proteomes" id="UP000272942">
    <property type="component" value="Unassembled WGS sequence"/>
</dbReference>
<dbReference type="Gene3D" id="3.80.10.10">
    <property type="entry name" value="Ribonuclease Inhibitor"/>
    <property type="match status" value="2"/>
</dbReference>
<keyword evidence="1" id="KW-0433">Leucine-rich repeat</keyword>
<feature type="domain" description="LRRNT" evidence="6">
    <location>
        <begin position="28"/>
        <end position="59"/>
    </location>
</feature>
<evidence type="ECO:0000313" key="7">
    <source>
        <dbReference type="EMBL" id="VDP22376.1"/>
    </source>
</evidence>
<sequence length="396" mass="44359">MTKCVFLPAIWTILFTLFGQLVTQAQTNCPTGCSCVGQTISCQKSGLRSVPVFPPIVPGPNGGSLQFLMLSGNPMIRLEQGSFEGLADLVRIELTFNQLVWVSKHAFTGIPSLRSLSLRGNRIAYLPHDVFTPIFMLEDLDLSRNQLRSLPFSLEGLIYLRQLSLFGNPLYCPCEIVDFALSLRHLEPVRSRVTCIGPIEVAHMQPMELGRRLVAVVENTRLLGYQAANDTDRDLIVRTHPYVPRGRQLRLPWPWPHCPVQDFGGFEPKLLIESDESDDNNGSGESLPSKSRAEDPILYAEDPIELAQWRDRPQNVEVVAGEVARFICGADGHRNLQITWILPVNATKHIRLHRRRQVCSGYVTLRVFLGGLPFSDVCLIPWLSGFESGHVNLTQN</sequence>
<feature type="chain" id="PRO_5043137846" evidence="5">
    <location>
        <begin position="26"/>
        <end position="396"/>
    </location>
</feature>
<protein>
    <submittedName>
        <fullName evidence="9">LRRNT domain-containing protein</fullName>
    </submittedName>
</protein>
<dbReference type="PANTHER" id="PTHR24369">
    <property type="entry name" value="ANTIGEN BSP, PUTATIVE-RELATED"/>
    <property type="match status" value="1"/>
</dbReference>
<dbReference type="InterPro" id="IPR050541">
    <property type="entry name" value="LRR_TM_domain-containing"/>
</dbReference>
<proteinExistence type="predicted"/>
<organism evidence="9">
    <name type="scientific">Echinostoma caproni</name>
    <dbReference type="NCBI Taxonomy" id="27848"/>
    <lineage>
        <taxon>Eukaryota</taxon>
        <taxon>Metazoa</taxon>
        <taxon>Spiralia</taxon>
        <taxon>Lophotrochozoa</taxon>
        <taxon>Platyhelminthes</taxon>
        <taxon>Trematoda</taxon>
        <taxon>Digenea</taxon>
        <taxon>Plagiorchiida</taxon>
        <taxon>Echinostomata</taxon>
        <taxon>Echinostomatoidea</taxon>
        <taxon>Echinostomatidae</taxon>
        <taxon>Echinostoma</taxon>
    </lineage>
</organism>
<feature type="compositionally biased region" description="Polar residues" evidence="4">
    <location>
        <begin position="280"/>
        <end position="289"/>
    </location>
</feature>
<dbReference type="OrthoDB" id="6162395at2759"/>
<dbReference type="Pfam" id="PF00560">
    <property type="entry name" value="LRR_1"/>
    <property type="match status" value="1"/>
</dbReference>
<dbReference type="SMART" id="SM00013">
    <property type="entry name" value="LRRNT"/>
    <property type="match status" value="1"/>
</dbReference>
<evidence type="ECO:0000313" key="9">
    <source>
        <dbReference type="WBParaSite" id="ECPE_0000041401-mRNA-1"/>
    </source>
</evidence>
<dbReference type="SMART" id="SM00369">
    <property type="entry name" value="LRR_TYP"/>
    <property type="match status" value="4"/>
</dbReference>
<dbReference type="PANTHER" id="PTHR24369:SF211">
    <property type="entry name" value="LEUCINE-RICH REPEAT-CONTAINING PROTEIN 15-LIKE"/>
    <property type="match status" value="1"/>
</dbReference>
<evidence type="ECO:0000256" key="2">
    <source>
        <dbReference type="ARBA" id="ARBA00022729"/>
    </source>
</evidence>